<accession>A0A8H3IFL8</accession>
<feature type="compositionally biased region" description="Basic and acidic residues" evidence="1">
    <location>
        <begin position="35"/>
        <end position="46"/>
    </location>
</feature>
<dbReference type="Proteomes" id="UP000664203">
    <property type="component" value="Unassembled WGS sequence"/>
</dbReference>
<evidence type="ECO:0000313" key="3">
    <source>
        <dbReference type="Proteomes" id="UP000664203"/>
    </source>
</evidence>
<feature type="compositionally biased region" description="Gly residues" evidence="1">
    <location>
        <begin position="13"/>
        <end position="31"/>
    </location>
</feature>
<protein>
    <submittedName>
        <fullName evidence="2">Uncharacterized protein</fullName>
    </submittedName>
</protein>
<evidence type="ECO:0000256" key="1">
    <source>
        <dbReference type="SAM" id="MobiDB-lite"/>
    </source>
</evidence>
<comment type="caution">
    <text evidence="2">The sequence shown here is derived from an EMBL/GenBank/DDBJ whole genome shotgun (WGS) entry which is preliminary data.</text>
</comment>
<dbReference type="EMBL" id="CAJPDR010000067">
    <property type="protein sequence ID" value="CAF9914060.1"/>
    <property type="molecule type" value="Genomic_DNA"/>
</dbReference>
<keyword evidence="3" id="KW-1185">Reference proteome</keyword>
<dbReference type="OrthoDB" id="2872121at2759"/>
<gene>
    <name evidence="2" type="ORF">ALECFALPRED_009222</name>
</gene>
<name>A0A8H3IFL8_9LECA</name>
<proteinExistence type="predicted"/>
<dbReference type="AlphaFoldDB" id="A0A8H3IFL8"/>
<feature type="region of interest" description="Disordered" evidence="1">
    <location>
        <begin position="1"/>
        <end position="70"/>
    </location>
</feature>
<reference evidence="2" key="1">
    <citation type="submission" date="2021-03" db="EMBL/GenBank/DDBJ databases">
        <authorList>
            <person name="Tagirdzhanova G."/>
        </authorList>
    </citation>
    <scope>NUCLEOTIDE SEQUENCE</scope>
</reference>
<sequence>MENFEQDAEKDVSGGGGNQQGDSSSGGGQSGGMDKIIDQGVDKVASEEGVPGMADGSINKEVNSEVGKFT</sequence>
<evidence type="ECO:0000313" key="2">
    <source>
        <dbReference type="EMBL" id="CAF9914060.1"/>
    </source>
</evidence>
<organism evidence="2 3">
    <name type="scientific">Alectoria fallacina</name>
    <dbReference type="NCBI Taxonomy" id="1903189"/>
    <lineage>
        <taxon>Eukaryota</taxon>
        <taxon>Fungi</taxon>
        <taxon>Dikarya</taxon>
        <taxon>Ascomycota</taxon>
        <taxon>Pezizomycotina</taxon>
        <taxon>Lecanoromycetes</taxon>
        <taxon>OSLEUM clade</taxon>
        <taxon>Lecanoromycetidae</taxon>
        <taxon>Lecanorales</taxon>
        <taxon>Lecanorineae</taxon>
        <taxon>Parmeliaceae</taxon>
        <taxon>Alectoria</taxon>
    </lineage>
</organism>